<protein>
    <submittedName>
        <fullName evidence="1">Uncharacterized protein</fullName>
    </submittedName>
</protein>
<dbReference type="AlphaFoldDB" id="A0A1X7UEW4"/>
<dbReference type="EnsemblMetazoa" id="Aqu2.1.26317_001">
    <property type="protein sequence ID" value="Aqu2.1.26317_001"/>
    <property type="gene ID" value="Aqu2.1.26317"/>
</dbReference>
<dbReference type="InParanoid" id="A0A1X7UEW4"/>
<name>A0A1X7UEW4_AMPQE</name>
<proteinExistence type="predicted"/>
<accession>A0A1X7UEW4</accession>
<organism evidence="1">
    <name type="scientific">Amphimedon queenslandica</name>
    <name type="common">Sponge</name>
    <dbReference type="NCBI Taxonomy" id="400682"/>
    <lineage>
        <taxon>Eukaryota</taxon>
        <taxon>Metazoa</taxon>
        <taxon>Porifera</taxon>
        <taxon>Demospongiae</taxon>
        <taxon>Heteroscleromorpha</taxon>
        <taxon>Haplosclerida</taxon>
        <taxon>Niphatidae</taxon>
        <taxon>Amphimedon</taxon>
    </lineage>
</organism>
<reference evidence="1" key="1">
    <citation type="submission" date="2017-05" db="UniProtKB">
        <authorList>
            <consortium name="EnsemblMetazoa"/>
        </authorList>
    </citation>
    <scope>IDENTIFICATION</scope>
</reference>
<sequence>MVLKQTHQSQVQTSQQPYIYHPKWNILREWEVSWAKGSVSDVKEHHETALPSQYEEE</sequence>
<evidence type="ECO:0000313" key="1">
    <source>
        <dbReference type="EnsemblMetazoa" id="Aqu2.1.26317_001"/>
    </source>
</evidence>